<evidence type="ECO:0000256" key="10">
    <source>
        <dbReference type="ARBA" id="ARBA00023136"/>
    </source>
</evidence>
<evidence type="ECO:0000256" key="8">
    <source>
        <dbReference type="ARBA" id="ARBA00023004"/>
    </source>
</evidence>
<keyword evidence="13" id="KW-1185">Reference proteome</keyword>
<dbReference type="InterPro" id="IPR002403">
    <property type="entry name" value="Cyt_P450_E_grp-IV"/>
</dbReference>
<keyword evidence="8 11" id="KW-0408">Iron</keyword>
<proteinExistence type="inferred from homology"/>
<dbReference type="InterPro" id="IPR050665">
    <property type="entry name" value="Cytochrome_P450_Monooxygen"/>
</dbReference>
<comment type="caution">
    <text evidence="12">The sequence shown here is derived from an EMBL/GenBank/DDBJ whole genome shotgun (WGS) entry which is preliminary data.</text>
</comment>
<comment type="similarity">
    <text evidence="2">Belongs to the cytochrome P450 family.</text>
</comment>
<dbReference type="PRINTS" id="PR00385">
    <property type="entry name" value="P450"/>
</dbReference>
<evidence type="ECO:0000256" key="2">
    <source>
        <dbReference type="ARBA" id="ARBA00010617"/>
    </source>
</evidence>
<dbReference type="Gene3D" id="1.10.630.10">
    <property type="entry name" value="Cytochrome P450"/>
    <property type="match status" value="1"/>
</dbReference>
<evidence type="ECO:0000256" key="1">
    <source>
        <dbReference type="ARBA" id="ARBA00004370"/>
    </source>
</evidence>
<keyword evidence="5 11" id="KW-0479">Metal-binding</keyword>
<comment type="subcellular location">
    <subcellularLocation>
        <location evidence="1">Membrane</location>
    </subcellularLocation>
</comment>
<dbReference type="PRINTS" id="PR00465">
    <property type="entry name" value="EP450IV"/>
</dbReference>
<protein>
    <recommendedName>
        <fullName evidence="14">Cytochrome P450</fullName>
    </recommendedName>
</protein>
<dbReference type="InterPro" id="IPR036396">
    <property type="entry name" value="Cyt_P450_sf"/>
</dbReference>
<sequence length="296" mass="33378">MVMANSCAPHSIEKYSQIPYLTQGMLPAFNMSCSEMIAKWEGMVFQKASCELDVWPYLQTLSSEAISRTAFGSSYEEGRLIFELQTAQAELAAQAAQSLYIPGSRWKFSLFRVLSVVTMVLLSKYPDWQVRAREEVFHVFGNNKPDFEGLNHLKIVNMIFCEVLRLYPPAVALGRTIYEETKVGEMCLPAGVLLSLSLMVLQQDTELWGDDAKEFKPERFSEGVSKATKGQVSYCPFGWVPRICIGQNFAMLEAKMALAMILRRFSFTLSPSYAHAPHTVITLQPQYGAHVMLQKL</sequence>
<evidence type="ECO:0000256" key="3">
    <source>
        <dbReference type="ARBA" id="ARBA00022617"/>
    </source>
</evidence>
<gene>
    <name evidence="12" type="ORF">RJ639_004819</name>
</gene>
<evidence type="ECO:0000256" key="9">
    <source>
        <dbReference type="ARBA" id="ARBA00023033"/>
    </source>
</evidence>
<evidence type="ECO:0000313" key="12">
    <source>
        <dbReference type="EMBL" id="KAK3018235.1"/>
    </source>
</evidence>
<organism evidence="12 13">
    <name type="scientific">Escallonia herrerae</name>
    <dbReference type="NCBI Taxonomy" id="1293975"/>
    <lineage>
        <taxon>Eukaryota</taxon>
        <taxon>Viridiplantae</taxon>
        <taxon>Streptophyta</taxon>
        <taxon>Embryophyta</taxon>
        <taxon>Tracheophyta</taxon>
        <taxon>Spermatophyta</taxon>
        <taxon>Magnoliopsida</taxon>
        <taxon>eudicotyledons</taxon>
        <taxon>Gunneridae</taxon>
        <taxon>Pentapetalae</taxon>
        <taxon>asterids</taxon>
        <taxon>campanulids</taxon>
        <taxon>Escalloniales</taxon>
        <taxon>Escalloniaceae</taxon>
        <taxon>Escallonia</taxon>
    </lineage>
</organism>
<feature type="binding site" description="axial binding residue" evidence="11">
    <location>
        <position position="244"/>
    </location>
    <ligand>
        <name>heme</name>
        <dbReference type="ChEBI" id="CHEBI:30413"/>
    </ligand>
    <ligandPart>
        <name>Fe</name>
        <dbReference type="ChEBI" id="CHEBI:18248"/>
    </ligandPart>
</feature>
<dbReference type="GO" id="GO:0016020">
    <property type="term" value="C:membrane"/>
    <property type="evidence" value="ECO:0007669"/>
    <property type="project" value="UniProtKB-SubCell"/>
</dbReference>
<dbReference type="AlphaFoldDB" id="A0AA88W1D1"/>
<keyword evidence="9" id="KW-0503">Monooxygenase</keyword>
<dbReference type="Pfam" id="PF00067">
    <property type="entry name" value="p450"/>
    <property type="match status" value="1"/>
</dbReference>
<comment type="cofactor">
    <cofactor evidence="11">
        <name>heme</name>
        <dbReference type="ChEBI" id="CHEBI:30413"/>
    </cofactor>
</comment>
<evidence type="ECO:0000256" key="6">
    <source>
        <dbReference type="ARBA" id="ARBA00022989"/>
    </source>
</evidence>
<keyword evidence="10" id="KW-0472">Membrane</keyword>
<dbReference type="GO" id="GO:0004497">
    <property type="term" value="F:monooxygenase activity"/>
    <property type="evidence" value="ECO:0007669"/>
    <property type="project" value="UniProtKB-KW"/>
</dbReference>
<dbReference type="GO" id="GO:0016705">
    <property type="term" value="F:oxidoreductase activity, acting on paired donors, with incorporation or reduction of molecular oxygen"/>
    <property type="evidence" value="ECO:0007669"/>
    <property type="project" value="InterPro"/>
</dbReference>
<name>A0AA88W1D1_9ASTE</name>
<dbReference type="SUPFAM" id="SSF48264">
    <property type="entry name" value="Cytochrome P450"/>
    <property type="match status" value="1"/>
</dbReference>
<keyword evidence="7" id="KW-0560">Oxidoreductase</keyword>
<evidence type="ECO:0000256" key="5">
    <source>
        <dbReference type="ARBA" id="ARBA00022723"/>
    </source>
</evidence>
<dbReference type="GO" id="GO:0005506">
    <property type="term" value="F:iron ion binding"/>
    <property type="evidence" value="ECO:0007669"/>
    <property type="project" value="InterPro"/>
</dbReference>
<dbReference type="EMBL" id="JAVXUP010000948">
    <property type="protein sequence ID" value="KAK3018235.1"/>
    <property type="molecule type" value="Genomic_DNA"/>
</dbReference>
<evidence type="ECO:0000256" key="4">
    <source>
        <dbReference type="ARBA" id="ARBA00022692"/>
    </source>
</evidence>
<dbReference type="PANTHER" id="PTHR24282">
    <property type="entry name" value="CYTOCHROME P450 FAMILY MEMBER"/>
    <property type="match status" value="1"/>
</dbReference>
<evidence type="ECO:0000256" key="11">
    <source>
        <dbReference type="PIRSR" id="PIRSR602403-1"/>
    </source>
</evidence>
<dbReference type="PANTHER" id="PTHR24282:SF255">
    <property type="entry name" value="CYTOCHROME P450 72A11-RELATED"/>
    <property type="match status" value="1"/>
</dbReference>
<dbReference type="InterPro" id="IPR001128">
    <property type="entry name" value="Cyt_P450"/>
</dbReference>
<reference evidence="12" key="1">
    <citation type="submission" date="2022-12" db="EMBL/GenBank/DDBJ databases">
        <title>Draft genome assemblies for two species of Escallonia (Escalloniales).</title>
        <authorList>
            <person name="Chanderbali A."/>
            <person name="Dervinis C."/>
            <person name="Anghel I."/>
            <person name="Soltis D."/>
            <person name="Soltis P."/>
            <person name="Zapata F."/>
        </authorList>
    </citation>
    <scope>NUCLEOTIDE SEQUENCE</scope>
    <source>
        <strain evidence="12">UCBG64.0493</strain>
        <tissue evidence="12">Leaf</tissue>
    </source>
</reference>
<evidence type="ECO:0000256" key="7">
    <source>
        <dbReference type="ARBA" id="ARBA00023002"/>
    </source>
</evidence>
<keyword evidence="6" id="KW-1133">Transmembrane helix</keyword>
<accession>A0AA88W1D1</accession>
<evidence type="ECO:0008006" key="14">
    <source>
        <dbReference type="Google" id="ProtNLM"/>
    </source>
</evidence>
<dbReference type="Proteomes" id="UP001188597">
    <property type="component" value="Unassembled WGS sequence"/>
</dbReference>
<keyword evidence="3 11" id="KW-0349">Heme</keyword>
<dbReference type="GO" id="GO:0020037">
    <property type="term" value="F:heme binding"/>
    <property type="evidence" value="ECO:0007669"/>
    <property type="project" value="InterPro"/>
</dbReference>
<keyword evidence="4" id="KW-0812">Transmembrane</keyword>
<evidence type="ECO:0000313" key="13">
    <source>
        <dbReference type="Proteomes" id="UP001188597"/>
    </source>
</evidence>